<reference evidence="2 3" key="1">
    <citation type="submission" date="2024-04" db="EMBL/GenBank/DDBJ databases">
        <title>Tritrichomonas musculus Genome.</title>
        <authorList>
            <person name="Alves-Ferreira E."/>
            <person name="Grigg M."/>
            <person name="Lorenzi H."/>
            <person name="Galac M."/>
        </authorList>
    </citation>
    <scope>NUCLEOTIDE SEQUENCE [LARGE SCALE GENOMIC DNA]</scope>
    <source>
        <strain evidence="2 3">EAF2021</strain>
    </source>
</reference>
<comment type="caution">
    <text evidence="2">The sequence shown here is derived from an EMBL/GenBank/DDBJ whole genome shotgun (WGS) entry which is preliminary data.</text>
</comment>
<evidence type="ECO:0000313" key="3">
    <source>
        <dbReference type="Proteomes" id="UP001470230"/>
    </source>
</evidence>
<dbReference type="Proteomes" id="UP001470230">
    <property type="component" value="Unassembled WGS sequence"/>
</dbReference>
<proteinExistence type="predicted"/>
<feature type="compositionally biased region" description="Basic residues" evidence="1">
    <location>
        <begin position="525"/>
        <end position="534"/>
    </location>
</feature>
<feature type="compositionally biased region" description="Acidic residues" evidence="1">
    <location>
        <begin position="375"/>
        <end position="387"/>
    </location>
</feature>
<feature type="region of interest" description="Disordered" evidence="1">
    <location>
        <begin position="1"/>
        <end position="20"/>
    </location>
</feature>
<name>A0ABR2K8B8_9EUKA</name>
<organism evidence="2 3">
    <name type="scientific">Tritrichomonas musculus</name>
    <dbReference type="NCBI Taxonomy" id="1915356"/>
    <lineage>
        <taxon>Eukaryota</taxon>
        <taxon>Metamonada</taxon>
        <taxon>Parabasalia</taxon>
        <taxon>Tritrichomonadida</taxon>
        <taxon>Tritrichomonadidae</taxon>
        <taxon>Tritrichomonas</taxon>
    </lineage>
</organism>
<feature type="compositionally biased region" description="Basic and acidic residues" evidence="1">
    <location>
        <begin position="138"/>
        <end position="151"/>
    </location>
</feature>
<protein>
    <submittedName>
        <fullName evidence="2">Uncharacterized protein</fullName>
    </submittedName>
</protein>
<accession>A0ABR2K8B8</accession>
<feature type="region of interest" description="Disordered" evidence="1">
    <location>
        <begin position="510"/>
        <end position="534"/>
    </location>
</feature>
<feature type="compositionally biased region" description="Basic and acidic residues" evidence="1">
    <location>
        <begin position="309"/>
        <end position="326"/>
    </location>
</feature>
<feature type="compositionally biased region" description="Low complexity" evidence="1">
    <location>
        <begin position="388"/>
        <end position="401"/>
    </location>
</feature>
<keyword evidence="3" id="KW-1185">Reference proteome</keyword>
<feature type="region of interest" description="Disordered" evidence="1">
    <location>
        <begin position="288"/>
        <end position="343"/>
    </location>
</feature>
<feature type="compositionally biased region" description="Low complexity" evidence="1">
    <location>
        <begin position="328"/>
        <end position="343"/>
    </location>
</feature>
<feature type="region of interest" description="Disordered" evidence="1">
    <location>
        <begin position="367"/>
        <end position="401"/>
    </location>
</feature>
<evidence type="ECO:0000256" key="1">
    <source>
        <dbReference type="SAM" id="MobiDB-lite"/>
    </source>
</evidence>
<sequence length="534" mass="60951">MKNLTQSGNHHQRADSSLSLNEQDSITSMIKNNNIYYLGYVGGNISDIPKKVTDSPPKNTNIHMWTRSQLISLHSDLINLAVYYDKIDESIQQIQEKSLGKFLSELHEEELQQPLGYFRISTNPSESEDTFDDNMSPVREKTPTLQEERRKESRRRHTSDRVKSLGRTEQATESQQEKMNKQDLIWDNTDIFMKSIPNISKFSSILAPSEPVKYPPTILTDPFGPHYSITIPQDTELFADDPNKARLILPPPPSLDARPKGVFAQMHTRLISSFVNITPNDIEQYLKETNSSNNNDNDNKSSKKNGSNDNRRSDSNKGNNKDHGKSESNNYNLNSNASNKFNNKSLNARNYDLHRGQELINNLFSSNEHNNFINSDDDENNYSDDNNEGNSSINSSNNNSNVNTTQIIVSSKAAPVPTGLGIAPYGLLEFDDKLKLELQSLEFTSSDLSMVYVDSPVSKNIEYRVMRQDELVANTNKIKERMSKLLQSRKDAFEEEIAYKKNWDDALRRFLDNQANKQQQQQPQKQKKKKKTDS</sequence>
<evidence type="ECO:0000313" key="2">
    <source>
        <dbReference type="EMBL" id="KAK8887366.1"/>
    </source>
</evidence>
<dbReference type="EMBL" id="JAPFFF010000006">
    <property type="protein sequence ID" value="KAK8887366.1"/>
    <property type="molecule type" value="Genomic_DNA"/>
</dbReference>
<gene>
    <name evidence="2" type="ORF">M9Y10_038406</name>
</gene>
<feature type="region of interest" description="Disordered" evidence="1">
    <location>
        <begin position="121"/>
        <end position="179"/>
    </location>
</feature>